<evidence type="ECO:0000256" key="1">
    <source>
        <dbReference type="SAM" id="Phobius"/>
    </source>
</evidence>
<reference evidence="2 3" key="1">
    <citation type="submission" date="2013-08" db="EMBL/GenBank/DDBJ databases">
        <title>The genome sequence of Knoellia aerolata.</title>
        <authorList>
            <person name="Zhu W."/>
            <person name="Wang G."/>
        </authorList>
    </citation>
    <scope>NUCLEOTIDE SEQUENCE [LARGE SCALE GENOMIC DNA]</scope>
    <source>
        <strain evidence="2 3">DSM 18566</strain>
    </source>
</reference>
<organism evidence="2 3">
    <name type="scientific">Knoellia aerolata DSM 18566</name>
    <dbReference type="NCBI Taxonomy" id="1385519"/>
    <lineage>
        <taxon>Bacteria</taxon>
        <taxon>Bacillati</taxon>
        <taxon>Actinomycetota</taxon>
        <taxon>Actinomycetes</taxon>
        <taxon>Micrococcales</taxon>
        <taxon>Intrasporangiaceae</taxon>
        <taxon>Knoellia</taxon>
    </lineage>
</organism>
<keyword evidence="1" id="KW-1133">Transmembrane helix</keyword>
<keyword evidence="3" id="KW-1185">Reference proteome</keyword>
<feature type="transmembrane region" description="Helical" evidence="1">
    <location>
        <begin position="23"/>
        <end position="44"/>
    </location>
</feature>
<keyword evidence="1" id="KW-0812">Transmembrane</keyword>
<keyword evidence="1" id="KW-0472">Membrane</keyword>
<dbReference type="EMBL" id="AVPL01000015">
    <property type="protein sequence ID" value="KGN41618.1"/>
    <property type="molecule type" value="Genomic_DNA"/>
</dbReference>
<protein>
    <submittedName>
        <fullName evidence="2">Uncharacterized protein</fullName>
    </submittedName>
</protein>
<gene>
    <name evidence="2" type="ORF">N801_18420</name>
</gene>
<dbReference type="STRING" id="1385519.N801_18420"/>
<accession>A0A0A0JWN7</accession>
<feature type="transmembrane region" description="Helical" evidence="1">
    <location>
        <begin position="199"/>
        <end position="223"/>
    </location>
</feature>
<name>A0A0A0JWN7_9MICO</name>
<comment type="caution">
    <text evidence="2">The sequence shown here is derived from an EMBL/GenBank/DDBJ whole genome shotgun (WGS) entry which is preliminary data.</text>
</comment>
<sequence length="267" mass="27382">MGQGPVAREGVATAGASTWPARVLAACGGGVVVVCLLMWVAAWSDGLRPSSFERLRSDIAAGSVVQWYAASSLDTGPLDVARAEQAGMSDGVGSQVSEDADVAAPEGYPDGGILVWRTWGQTGWSVAGPDDAVSPEMSADATGESTALVRQLREAGVAMRPFGHTDSSVLDGVFGLGGVALLGRLVLGPATRVGTKWFWFWLLVGAPLALGAVAYAVTELVGLRRRRGRSPGSRLTGIVGFAGGILLSLAVGVALEVLTSWGVPVPL</sequence>
<evidence type="ECO:0000313" key="3">
    <source>
        <dbReference type="Proteomes" id="UP000030013"/>
    </source>
</evidence>
<dbReference type="Proteomes" id="UP000030013">
    <property type="component" value="Unassembled WGS sequence"/>
</dbReference>
<proteinExistence type="predicted"/>
<evidence type="ECO:0000313" key="2">
    <source>
        <dbReference type="EMBL" id="KGN41618.1"/>
    </source>
</evidence>
<dbReference type="AlphaFoldDB" id="A0A0A0JWN7"/>
<dbReference type="eggNOG" id="ENOG5033IKU">
    <property type="taxonomic scope" value="Bacteria"/>
</dbReference>
<feature type="transmembrane region" description="Helical" evidence="1">
    <location>
        <begin position="235"/>
        <end position="258"/>
    </location>
</feature>